<reference evidence="2" key="1">
    <citation type="submission" date="2019-03" db="EMBL/GenBank/DDBJ databases">
        <title>Snf2 controls pulcherriminic acid biosynthesis and connects pigmentation and antifungal activity of the yeast Metschnikowia pulcherrima.</title>
        <authorList>
            <person name="Gore-Lloyd D."/>
            <person name="Sumann I."/>
            <person name="Brachmann A.O."/>
            <person name="Schneeberger K."/>
            <person name="Ortiz-Merino R.A."/>
            <person name="Moreno-Beltran M."/>
            <person name="Schlaefli M."/>
            <person name="Kirner P."/>
            <person name="Santos Kron A."/>
            <person name="Wolfe K.H."/>
            <person name="Piel J."/>
            <person name="Ahrens C.H."/>
            <person name="Henk D."/>
            <person name="Freimoser F.M."/>
        </authorList>
    </citation>
    <scope>NUCLEOTIDE SEQUENCE [LARGE SCALE GENOMIC DNA]</scope>
    <source>
        <strain evidence="2">APC 1.2</strain>
    </source>
</reference>
<accession>A0A4P6XXP2</accession>
<name>A0A4P6XXP2_9ASCO</name>
<keyword evidence="2" id="KW-1185">Reference proteome</keyword>
<dbReference type="AlphaFoldDB" id="A0A4P6XXP2"/>
<dbReference type="Proteomes" id="UP000292447">
    <property type="component" value="Chromosome VII"/>
</dbReference>
<proteinExistence type="predicted"/>
<evidence type="ECO:0000313" key="2">
    <source>
        <dbReference type="Proteomes" id="UP000292447"/>
    </source>
</evidence>
<sequence length="116" mass="13077">MHSEENTPKRSTMEYVPRSFTLGQTIDLLERRQEAAVLRHLRQINATDSLCNTEVKQAFADHGPAVTANPYTANEFRKLSQAQIVEVMTCEQELLESKVQRLVTARQQSISSTSGI</sequence>
<gene>
    <name evidence="1" type="ORF">METSCH_G01810</name>
</gene>
<organism evidence="1 2">
    <name type="scientific">Metschnikowia aff. pulcherrima</name>
    <dbReference type="NCBI Taxonomy" id="2163413"/>
    <lineage>
        <taxon>Eukaryota</taxon>
        <taxon>Fungi</taxon>
        <taxon>Dikarya</taxon>
        <taxon>Ascomycota</taxon>
        <taxon>Saccharomycotina</taxon>
        <taxon>Pichiomycetes</taxon>
        <taxon>Metschnikowiaceae</taxon>
        <taxon>Metschnikowia</taxon>
    </lineage>
</organism>
<evidence type="ECO:0000313" key="1">
    <source>
        <dbReference type="EMBL" id="QBM91138.1"/>
    </source>
</evidence>
<dbReference type="EMBL" id="CP034462">
    <property type="protein sequence ID" value="QBM91138.1"/>
    <property type="molecule type" value="Genomic_DNA"/>
</dbReference>
<protein>
    <submittedName>
        <fullName evidence="1">Uncharacterized protein</fullName>
    </submittedName>
</protein>